<reference evidence="3" key="1">
    <citation type="submission" date="2019-08" db="EMBL/GenBank/DDBJ databases">
        <title>Complete Genome Sequence of the Polysaccharide-Degrading Rumen Bacterium Pseudobutyrivibrio xylanivorans MA3014.</title>
        <authorList>
            <person name="Palevich N."/>
            <person name="Maclean P.H."/>
            <person name="Kelly W.J."/>
            <person name="Leahy S.C."/>
            <person name="Rakonjac J."/>
            <person name="Attwood G.T."/>
        </authorList>
    </citation>
    <scope>NUCLEOTIDE SEQUENCE [LARGE SCALE GENOMIC DNA]</scope>
    <source>
        <strain evidence="3">MA3014</strain>
    </source>
</reference>
<keyword evidence="1" id="KW-1133">Transmembrane helix</keyword>
<dbReference type="NCBIfam" id="TIGR01549">
    <property type="entry name" value="HAD-SF-IA-v1"/>
    <property type="match status" value="1"/>
</dbReference>
<dbReference type="InterPro" id="IPR023214">
    <property type="entry name" value="HAD_sf"/>
</dbReference>
<proteinExistence type="predicted"/>
<sequence>MRLKLYIFLVNKYPGIKSKYHAMHDNSTGIKKFLSYLYLLWLNFAYYILHMHFLGEDDKAKTYEYKNVEYKKSEMELFKKEFPDISVDKFVEKLSKYDVVSFDIFDTLIFRPLSEPADLFYLIGCRLDFLNFKDLRARAEYEARLIRAERLRKQKKKFVDYEVDIDDIWNRMHDITGLDAARGKAIEEELEFDICYANPFMKQVFTRLQEMGKTIVITSDMYLTKDFLVKMLEKNGYAGYENIFVSNEYHKSKSDGRLYDVVKKKMGEDLRYIHVGDNTHSDIAMAKAHGFDTLYYPNVNRKTLLFRSYDMSPIIGGAYRGIVNNRIYSGADEKSTSMEYEYGYIYGGLFVMGYCSYIHEYAKLHNIDKLLFLSRDGDTIKQVYEMMYPDESDSGRTEYAYWSRKAATVLTFELDKSDYFRRFLYHKVNQKYKLSEILSSMELTDLADKVEGYTIANTKVDLIGAEGRKIKLHLEDELTTKNVEILRVCLEENANRIVSLYQQRDKAAKRYYEKMLAGCDKALLVDIGWAGSGAIAIRRLCNEKWNIPCEILGMIAGTNTVHNAEPYQTETFLQTGVMSAYLYSQSFNRDLLKKHDPSKDYNVFWELILASPTRQFKGFKLLDNGAVGYDFGNYDDNLDGIKETQQGIFDFCKEYMDAFGSPADGDYKHLYNISGRDAYAPILAASGNKEKYLKTIRDKFKLEPNVV</sequence>
<dbReference type="OrthoDB" id="9816564at2"/>
<dbReference type="Pfam" id="PF00702">
    <property type="entry name" value="Hydrolase"/>
    <property type="match status" value="1"/>
</dbReference>
<evidence type="ECO:0000256" key="1">
    <source>
        <dbReference type="SAM" id="Phobius"/>
    </source>
</evidence>
<keyword evidence="1" id="KW-0472">Membrane</keyword>
<dbReference type="KEGG" id="pxv:FXF36_02150"/>
<dbReference type="InterPro" id="IPR006439">
    <property type="entry name" value="HAD-SF_hydro_IA"/>
</dbReference>
<accession>A0A5P6VM69</accession>
<dbReference type="GO" id="GO:0016787">
    <property type="term" value="F:hydrolase activity"/>
    <property type="evidence" value="ECO:0007669"/>
    <property type="project" value="UniProtKB-KW"/>
</dbReference>
<dbReference type="RefSeq" id="WP_151622252.1">
    <property type="nucleotide sequence ID" value="NZ_CP043028.1"/>
</dbReference>
<dbReference type="Gene3D" id="1.10.150.400">
    <property type="match status" value="1"/>
</dbReference>
<organism evidence="2 3">
    <name type="scientific">Pseudobutyrivibrio xylanivorans</name>
    <dbReference type="NCBI Taxonomy" id="185007"/>
    <lineage>
        <taxon>Bacteria</taxon>
        <taxon>Bacillati</taxon>
        <taxon>Bacillota</taxon>
        <taxon>Clostridia</taxon>
        <taxon>Lachnospirales</taxon>
        <taxon>Lachnospiraceae</taxon>
        <taxon>Pseudobutyrivibrio</taxon>
    </lineage>
</organism>
<feature type="transmembrane region" description="Helical" evidence="1">
    <location>
        <begin position="33"/>
        <end position="53"/>
    </location>
</feature>
<name>A0A5P6VM69_PSEXY</name>
<protein>
    <submittedName>
        <fullName evidence="2">HAD-IA family hydrolase</fullName>
    </submittedName>
</protein>
<dbReference type="EMBL" id="CP043028">
    <property type="protein sequence ID" value="QFJ53755.1"/>
    <property type="molecule type" value="Genomic_DNA"/>
</dbReference>
<keyword evidence="2" id="KW-0378">Hydrolase</keyword>
<dbReference type="CDD" id="cd01427">
    <property type="entry name" value="HAD_like"/>
    <property type="match status" value="1"/>
</dbReference>
<dbReference type="Gene3D" id="3.40.50.1000">
    <property type="entry name" value="HAD superfamily/HAD-like"/>
    <property type="match status" value="1"/>
</dbReference>
<dbReference type="AlphaFoldDB" id="A0A5P6VM69"/>
<keyword evidence="1" id="KW-0812">Transmembrane</keyword>
<evidence type="ECO:0000313" key="3">
    <source>
        <dbReference type="Proteomes" id="UP000327030"/>
    </source>
</evidence>
<dbReference type="SUPFAM" id="SSF56784">
    <property type="entry name" value="HAD-like"/>
    <property type="match status" value="1"/>
</dbReference>
<dbReference type="InterPro" id="IPR036412">
    <property type="entry name" value="HAD-like_sf"/>
</dbReference>
<gene>
    <name evidence="2" type="ORF">FXF36_02150</name>
</gene>
<evidence type="ECO:0000313" key="2">
    <source>
        <dbReference type="EMBL" id="QFJ53755.1"/>
    </source>
</evidence>
<dbReference type="Proteomes" id="UP000327030">
    <property type="component" value="Chromosome 1"/>
</dbReference>